<accession>A0A4R3SZP5</accession>
<evidence type="ECO:0000256" key="1">
    <source>
        <dbReference type="PIRSR" id="PIRSR005902-1"/>
    </source>
</evidence>
<dbReference type="GO" id="GO:0016788">
    <property type="term" value="F:hydrolase activity, acting on ester bonds"/>
    <property type="evidence" value="ECO:0007669"/>
    <property type="project" value="InterPro"/>
</dbReference>
<dbReference type="AlphaFoldDB" id="A0A4R3SZP5"/>
<dbReference type="InterPro" id="IPR001130">
    <property type="entry name" value="TatD-like"/>
</dbReference>
<feature type="binding site" evidence="1">
    <location>
        <position position="183"/>
    </location>
    <ligand>
        <name>a divalent metal cation</name>
        <dbReference type="ChEBI" id="CHEBI:60240"/>
        <label>1</label>
    </ligand>
</feature>
<keyword evidence="3" id="KW-1185">Reference proteome</keyword>
<dbReference type="EMBL" id="SMBP01000026">
    <property type="protein sequence ID" value="TCU53737.1"/>
    <property type="molecule type" value="Genomic_DNA"/>
</dbReference>
<gene>
    <name evidence="2" type="ORF">EDD61_12634</name>
</gene>
<proteinExistence type="predicted"/>
<dbReference type="PANTHER" id="PTHR46124:SF2">
    <property type="entry name" value="D-AMINOACYL-TRNA DEACYLASE"/>
    <property type="match status" value="1"/>
</dbReference>
<dbReference type="Pfam" id="PF01026">
    <property type="entry name" value="TatD_DNase"/>
    <property type="match status" value="1"/>
</dbReference>
<comment type="caution">
    <text evidence="2">The sequence shown here is derived from an EMBL/GenBank/DDBJ whole genome shotgun (WGS) entry which is preliminary data.</text>
</comment>
<dbReference type="PIRSF" id="PIRSF005902">
    <property type="entry name" value="DNase_TatD"/>
    <property type="match status" value="1"/>
</dbReference>
<feature type="binding site" evidence="1">
    <location>
        <position position="7"/>
    </location>
    <ligand>
        <name>a divalent metal cation</name>
        <dbReference type="ChEBI" id="CHEBI:60240"/>
        <label>1</label>
    </ligand>
</feature>
<dbReference type="GO" id="GO:0046872">
    <property type="term" value="F:metal ion binding"/>
    <property type="evidence" value="ECO:0007669"/>
    <property type="project" value="UniProtKB-KW"/>
</dbReference>
<dbReference type="InterPro" id="IPR032466">
    <property type="entry name" value="Metal_Hydrolase"/>
</dbReference>
<organism evidence="2 3">
    <name type="scientific">Longicatena caecimuris</name>
    <dbReference type="NCBI Taxonomy" id="1796635"/>
    <lineage>
        <taxon>Bacteria</taxon>
        <taxon>Bacillati</taxon>
        <taxon>Bacillota</taxon>
        <taxon>Erysipelotrichia</taxon>
        <taxon>Erysipelotrichales</taxon>
        <taxon>Erysipelotrichaceae</taxon>
        <taxon>Longicatena</taxon>
    </lineage>
</organism>
<feature type="binding site" evidence="1">
    <location>
        <position position="114"/>
    </location>
    <ligand>
        <name>a divalent metal cation</name>
        <dbReference type="ChEBI" id="CHEBI:60240"/>
        <label>2</label>
    </ligand>
</feature>
<dbReference type="RefSeq" id="WP_132225650.1">
    <property type="nucleotide sequence ID" value="NZ_JANKBG010000026.1"/>
</dbReference>
<name>A0A4R3SZP5_9FIRM</name>
<evidence type="ECO:0000313" key="3">
    <source>
        <dbReference type="Proteomes" id="UP000295773"/>
    </source>
</evidence>
<keyword evidence="1" id="KW-0479">Metal-binding</keyword>
<dbReference type="Proteomes" id="UP000295773">
    <property type="component" value="Unassembled WGS sequence"/>
</dbReference>
<reference evidence="2 3" key="1">
    <citation type="submission" date="2019-03" db="EMBL/GenBank/DDBJ databases">
        <title>Genomic Encyclopedia of Type Strains, Phase IV (KMG-IV): sequencing the most valuable type-strain genomes for metagenomic binning, comparative biology and taxonomic classification.</title>
        <authorList>
            <person name="Goeker M."/>
        </authorList>
    </citation>
    <scope>NUCLEOTIDE SEQUENCE [LARGE SCALE GENOMIC DNA]</scope>
    <source>
        <strain evidence="2 3">DSM 29481</strain>
    </source>
</reference>
<dbReference type="Gene3D" id="3.20.20.140">
    <property type="entry name" value="Metal-dependent hydrolases"/>
    <property type="match status" value="1"/>
</dbReference>
<sequence>MHDAHLHISDIAFFKEMQKHQIEGIANAASPQEYHFLKELQAQYPKLRISAGIHPWQADTIAWEAMLPILQEAVILGEIGLDAVWCKTPMEKQKEVFEKQLQLGQQLHKPILLHLKGMEKEALPLLRKYPNTYLVHWYSCDDYLEDYMALDCWFTIGPSVGDDPAVTKVARKISLQHMLIESDGIDAIRWCEQKEVPLAAYRTYLTRSITRIAALRQIAEASLAAQLMDNYHHFLNKCELSV</sequence>
<protein>
    <submittedName>
        <fullName evidence="2">TatD DNase family protein</fullName>
    </submittedName>
</protein>
<feature type="binding site" evidence="1">
    <location>
        <position position="136"/>
    </location>
    <ligand>
        <name>a divalent metal cation</name>
        <dbReference type="ChEBI" id="CHEBI:60240"/>
        <label>2</label>
    </ligand>
</feature>
<feature type="binding site" evidence="1">
    <location>
        <position position="78"/>
    </location>
    <ligand>
        <name>a divalent metal cation</name>
        <dbReference type="ChEBI" id="CHEBI:60240"/>
        <label>1</label>
    </ligand>
</feature>
<evidence type="ECO:0000313" key="2">
    <source>
        <dbReference type="EMBL" id="TCU53737.1"/>
    </source>
</evidence>
<dbReference type="SUPFAM" id="SSF51556">
    <property type="entry name" value="Metallo-dependent hydrolases"/>
    <property type="match status" value="1"/>
</dbReference>
<feature type="binding site" evidence="1">
    <location>
        <position position="5"/>
    </location>
    <ligand>
        <name>a divalent metal cation</name>
        <dbReference type="ChEBI" id="CHEBI:60240"/>
        <label>1</label>
    </ligand>
</feature>
<dbReference type="PANTHER" id="PTHR46124">
    <property type="entry name" value="D-AMINOACYL-TRNA DEACYLASE"/>
    <property type="match status" value="1"/>
</dbReference>